<sequence length="248" mass="27736">MHVGAELSRRLEREREDFVVLRHPAHSTVCSLGSRQYRPAASQYRIWGRSTPSIQNGTACHLPLTATCIDWTAFCRKHYTGTARRGEPFPGPLAACAGCFASFQIGPAEEIVRGDIRSQFFWPAHHAITKRLKPTATTLKGPLEEWSGGFHDVLGMPTKAKKNCFPHNGSLLRHYPKPKEGCQRAASQKKPAGSGRVSWCRNPNDEAWPAAMYMINMQGAPRQWRRLHTGDKVWSTAGANRVLLREHG</sequence>
<name>A0A0C4EFD1_MAGP6</name>
<dbReference type="AlphaFoldDB" id="A0A0C4EFD1"/>
<dbReference type="Proteomes" id="UP000011715">
    <property type="component" value="Unassembled WGS sequence"/>
</dbReference>
<proteinExistence type="predicted"/>
<reference evidence="1" key="3">
    <citation type="submission" date="2011-03" db="EMBL/GenBank/DDBJ databases">
        <title>Annotation of Magnaporthe poae ATCC 64411.</title>
        <authorList>
            <person name="Ma L.-J."/>
            <person name="Dead R."/>
            <person name="Young S.K."/>
            <person name="Zeng Q."/>
            <person name="Gargeya S."/>
            <person name="Fitzgerald M."/>
            <person name="Haas B."/>
            <person name="Abouelleil A."/>
            <person name="Alvarado L."/>
            <person name="Arachchi H.M."/>
            <person name="Berlin A."/>
            <person name="Brown A."/>
            <person name="Chapman S.B."/>
            <person name="Chen Z."/>
            <person name="Dunbar C."/>
            <person name="Freedman E."/>
            <person name="Gearin G."/>
            <person name="Gellesch M."/>
            <person name="Goldberg J."/>
            <person name="Griggs A."/>
            <person name="Gujja S."/>
            <person name="Heiman D."/>
            <person name="Howarth C."/>
            <person name="Larson L."/>
            <person name="Lui A."/>
            <person name="MacDonald P.J.P."/>
            <person name="Mehta T."/>
            <person name="Montmayeur A."/>
            <person name="Murphy C."/>
            <person name="Neiman D."/>
            <person name="Pearson M."/>
            <person name="Priest M."/>
            <person name="Roberts A."/>
            <person name="Saif S."/>
            <person name="Shea T."/>
            <person name="Shenoy N."/>
            <person name="Sisk P."/>
            <person name="Stolte C."/>
            <person name="Sykes S."/>
            <person name="Yandava C."/>
            <person name="Wortman J."/>
            <person name="Nusbaum C."/>
            <person name="Birren B."/>
        </authorList>
    </citation>
    <scope>NUCLEOTIDE SEQUENCE</scope>
    <source>
        <strain evidence="1">ATCC 64411</strain>
    </source>
</reference>
<evidence type="ECO:0000313" key="1">
    <source>
        <dbReference type="EMBL" id="KLU92529.1"/>
    </source>
</evidence>
<reference evidence="3" key="1">
    <citation type="submission" date="2010-05" db="EMBL/GenBank/DDBJ databases">
        <title>The genome sequence of Magnaporthe poae strain ATCC 64411.</title>
        <authorList>
            <person name="Ma L.-J."/>
            <person name="Dead R."/>
            <person name="Young S."/>
            <person name="Zeng Q."/>
            <person name="Koehrsen M."/>
            <person name="Alvarado L."/>
            <person name="Berlin A."/>
            <person name="Chapman S.B."/>
            <person name="Chen Z."/>
            <person name="Freedman E."/>
            <person name="Gellesch M."/>
            <person name="Goldberg J."/>
            <person name="Griggs A."/>
            <person name="Gujja S."/>
            <person name="Heilman E.R."/>
            <person name="Heiman D."/>
            <person name="Hepburn T."/>
            <person name="Howarth C."/>
            <person name="Jen D."/>
            <person name="Larson L."/>
            <person name="Mehta T."/>
            <person name="Neiman D."/>
            <person name="Pearson M."/>
            <person name="Roberts A."/>
            <person name="Saif S."/>
            <person name="Shea T."/>
            <person name="Shenoy N."/>
            <person name="Sisk P."/>
            <person name="Stolte C."/>
            <person name="Sykes S."/>
            <person name="Walk T."/>
            <person name="White J."/>
            <person name="Yandava C."/>
            <person name="Haas B."/>
            <person name="Nusbaum C."/>
            <person name="Birren B."/>
        </authorList>
    </citation>
    <scope>NUCLEOTIDE SEQUENCE [LARGE SCALE GENOMIC DNA]</scope>
    <source>
        <strain evidence="3">ATCC 64411 / 73-15</strain>
    </source>
</reference>
<reference evidence="2" key="4">
    <citation type="journal article" date="2015" name="G3 (Bethesda)">
        <title>Genome sequences of three phytopathogenic species of the Magnaporthaceae family of fungi.</title>
        <authorList>
            <person name="Okagaki L.H."/>
            <person name="Nunes C.C."/>
            <person name="Sailsbery J."/>
            <person name="Clay B."/>
            <person name="Brown D."/>
            <person name="John T."/>
            <person name="Oh Y."/>
            <person name="Young N."/>
            <person name="Fitzgerald M."/>
            <person name="Haas B.J."/>
            <person name="Zeng Q."/>
            <person name="Young S."/>
            <person name="Adiconis X."/>
            <person name="Fan L."/>
            <person name="Levin J.Z."/>
            <person name="Mitchell T.K."/>
            <person name="Okubara P.A."/>
            <person name="Farman M.L."/>
            <person name="Kohn L.M."/>
            <person name="Birren B."/>
            <person name="Ma L.-J."/>
            <person name="Dean R.A."/>
        </authorList>
    </citation>
    <scope>NUCLEOTIDE SEQUENCE</scope>
    <source>
        <strain evidence="2">ATCC 64411 / 73-15</strain>
    </source>
</reference>
<organism evidence="2 3">
    <name type="scientific">Magnaporthiopsis poae (strain ATCC 64411 / 73-15)</name>
    <name type="common">Kentucky bluegrass fungus</name>
    <name type="synonym">Magnaporthe poae</name>
    <dbReference type="NCBI Taxonomy" id="644358"/>
    <lineage>
        <taxon>Eukaryota</taxon>
        <taxon>Fungi</taxon>
        <taxon>Dikarya</taxon>
        <taxon>Ascomycota</taxon>
        <taxon>Pezizomycotina</taxon>
        <taxon>Sordariomycetes</taxon>
        <taxon>Sordariomycetidae</taxon>
        <taxon>Magnaporthales</taxon>
        <taxon>Magnaporthaceae</taxon>
        <taxon>Magnaporthiopsis</taxon>
    </lineage>
</organism>
<protein>
    <submittedName>
        <fullName evidence="1 2">Uncharacterized protein</fullName>
    </submittedName>
</protein>
<dbReference type="EnsemblFungi" id="MAPG_11474T0">
    <property type="protein sequence ID" value="MAPG_11474T0"/>
    <property type="gene ID" value="MAPG_11474"/>
</dbReference>
<dbReference type="EMBL" id="ADBL01002829">
    <property type="status" value="NOT_ANNOTATED_CDS"/>
    <property type="molecule type" value="Genomic_DNA"/>
</dbReference>
<accession>A0A0C4EFD1</accession>
<evidence type="ECO:0000313" key="2">
    <source>
        <dbReference type="EnsemblFungi" id="MAPG_11474T0"/>
    </source>
</evidence>
<dbReference type="VEuPathDB" id="FungiDB:MAPG_11474"/>
<gene>
    <name evidence="1" type="ORF">MAPG_11474</name>
</gene>
<keyword evidence="3" id="KW-1185">Reference proteome</keyword>
<reference evidence="1" key="2">
    <citation type="submission" date="2010-05" db="EMBL/GenBank/DDBJ databases">
        <title>The Genome Sequence of Magnaporthe poae strain ATCC 64411.</title>
        <authorList>
            <consortium name="The Broad Institute Genome Sequencing Platform"/>
            <consortium name="Broad Institute Genome Sequencing Center for Infectious Disease"/>
            <person name="Ma L.-J."/>
            <person name="Dead R."/>
            <person name="Young S."/>
            <person name="Zeng Q."/>
            <person name="Koehrsen M."/>
            <person name="Alvarado L."/>
            <person name="Berlin A."/>
            <person name="Chapman S.B."/>
            <person name="Chen Z."/>
            <person name="Freedman E."/>
            <person name="Gellesch M."/>
            <person name="Goldberg J."/>
            <person name="Griggs A."/>
            <person name="Gujja S."/>
            <person name="Heilman E.R."/>
            <person name="Heiman D."/>
            <person name="Hepburn T."/>
            <person name="Howarth C."/>
            <person name="Jen D."/>
            <person name="Larson L."/>
            <person name="Mehta T."/>
            <person name="Neiman D."/>
            <person name="Pearson M."/>
            <person name="Roberts A."/>
            <person name="Saif S."/>
            <person name="Shea T."/>
            <person name="Shenoy N."/>
            <person name="Sisk P."/>
            <person name="Stolte C."/>
            <person name="Sykes S."/>
            <person name="Walk T."/>
            <person name="White J."/>
            <person name="Yandava C."/>
            <person name="Haas B."/>
            <person name="Nusbaum C."/>
            <person name="Birren B."/>
        </authorList>
    </citation>
    <scope>NUCLEOTIDE SEQUENCE</scope>
    <source>
        <strain evidence="1">ATCC 64411</strain>
    </source>
</reference>
<reference evidence="2" key="5">
    <citation type="submission" date="2015-06" db="UniProtKB">
        <authorList>
            <consortium name="EnsemblFungi"/>
        </authorList>
    </citation>
    <scope>IDENTIFICATION</scope>
    <source>
        <strain evidence="2">ATCC 64411</strain>
    </source>
</reference>
<evidence type="ECO:0000313" key="3">
    <source>
        <dbReference type="Proteomes" id="UP000011715"/>
    </source>
</evidence>
<dbReference type="EMBL" id="GL876981">
    <property type="protein sequence ID" value="KLU92529.1"/>
    <property type="molecule type" value="Genomic_DNA"/>
</dbReference>